<comment type="caution">
    <text evidence="2">The sequence shown here is derived from an EMBL/GenBank/DDBJ whole genome shotgun (WGS) entry which is preliminary data.</text>
</comment>
<feature type="transmembrane region" description="Helical" evidence="1">
    <location>
        <begin position="6"/>
        <end position="24"/>
    </location>
</feature>
<name>A0AA42I6W4_9GAMM</name>
<keyword evidence="1" id="KW-1133">Transmembrane helix</keyword>
<evidence type="ECO:0000313" key="2">
    <source>
        <dbReference type="EMBL" id="MDH0563240.1"/>
    </source>
</evidence>
<dbReference type="Proteomes" id="UP001159329">
    <property type="component" value="Unassembled WGS sequence"/>
</dbReference>
<gene>
    <name evidence="2" type="ORF">N7644_06000</name>
</gene>
<dbReference type="AlphaFoldDB" id="A0AA42I6W4"/>
<feature type="transmembrane region" description="Helical" evidence="1">
    <location>
        <begin position="76"/>
        <end position="94"/>
    </location>
</feature>
<evidence type="ECO:0000313" key="3">
    <source>
        <dbReference type="Proteomes" id="UP001159329"/>
    </source>
</evidence>
<sequence>MNIIKNFFIFAVSVIVISVLIILFDKMGMNKNFNLLLSSVLYSVFITLYFKHIAISLVCVFAYYSLLFLLTDSLEVFWMLLTSLSTCILIEFLMPKLKKDVLISFYKTNSL</sequence>
<dbReference type="RefSeq" id="WP_279695213.1">
    <property type="nucleotide sequence ID" value="NZ_JAOEEO010000001.1"/>
</dbReference>
<keyword evidence="1" id="KW-0812">Transmembrane</keyword>
<accession>A0AA42I6W4</accession>
<organism evidence="2 3">
    <name type="scientific">Acinetobacter courvalinii</name>
    <dbReference type="NCBI Taxonomy" id="280147"/>
    <lineage>
        <taxon>Bacteria</taxon>
        <taxon>Pseudomonadati</taxon>
        <taxon>Pseudomonadota</taxon>
        <taxon>Gammaproteobacteria</taxon>
        <taxon>Moraxellales</taxon>
        <taxon>Moraxellaceae</taxon>
        <taxon>Acinetobacter</taxon>
    </lineage>
</organism>
<feature type="transmembrane region" description="Helical" evidence="1">
    <location>
        <begin position="36"/>
        <end position="64"/>
    </location>
</feature>
<keyword evidence="1" id="KW-0472">Membrane</keyword>
<reference evidence="2" key="1">
    <citation type="submission" date="2022-09" db="EMBL/GenBank/DDBJ databases">
        <title>Intensive care unit water sources are persistently colonized with multi-drug resistant bacteria and are the site of extensive horizontal gene transfer of antibiotic resistance genes.</title>
        <authorList>
            <person name="Diorio-Toth L."/>
        </authorList>
    </citation>
    <scope>NUCLEOTIDE SEQUENCE</scope>
    <source>
        <strain evidence="2">GD04005</strain>
    </source>
</reference>
<evidence type="ECO:0000256" key="1">
    <source>
        <dbReference type="SAM" id="Phobius"/>
    </source>
</evidence>
<dbReference type="EMBL" id="JAOEEO010000001">
    <property type="protein sequence ID" value="MDH0563240.1"/>
    <property type="molecule type" value="Genomic_DNA"/>
</dbReference>
<protein>
    <submittedName>
        <fullName evidence="2">Uncharacterized protein</fullName>
    </submittedName>
</protein>
<proteinExistence type="predicted"/>